<dbReference type="AlphaFoldDB" id="A0A7K1GQ19"/>
<sequence>MKKLIYFALTIITLGLTTSCTSDDNAMDKGPTTNPDTSEVTTKVLEQKTGNYTVTIYSNVKEFYAPSTTPIIVEFKDDNDPSNKDFKEVAMNIMMHMPNHSHSAPMVQLTPVANSTNKFYGEIMFIMAGTNLDNNYWEIELKAKNKDTQINTKLKTLARGGKFYDRENIVSIQGSDRRTLETFNVNGVKHFAALHHTDKFIVGKNDITVSLYKKGDDMGMTFPEVDNLIVTIDPRMPDMGNHGVLEGIITLEYNANTKQHEGKLPLSMTGYWFLNLVIKDQAGEIIAGQPVKEDANGNQTINGDKFLDLLF</sequence>
<keyword evidence="3" id="KW-1185">Reference proteome</keyword>
<feature type="chain" id="PRO_5029584317" description="YtkA-like domain-containing protein" evidence="1">
    <location>
        <begin position="23"/>
        <end position="311"/>
    </location>
</feature>
<organism evidence="2 3">
    <name type="scientific">Myroides pelagicus</name>
    <dbReference type="NCBI Taxonomy" id="270914"/>
    <lineage>
        <taxon>Bacteria</taxon>
        <taxon>Pseudomonadati</taxon>
        <taxon>Bacteroidota</taxon>
        <taxon>Flavobacteriia</taxon>
        <taxon>Flavobacteriales</taxon>
        <taxon>Flavobacteriaceae</taxon>
        <taxon>Myroides</taxon>
    </lineage>
</organism>
<dbReference type="Proteomes" id="UP000488936">
    <property type="component" value="Unassembled WGS sequence"/>
</dbReference>
<protein>
    <recommendedName>
        <fullName evidence="4">YtkA-like domain-containing protein</fullName>
    </recommendedName>
</protein>
<reference evidence="2 3" key="1">
    <citation type="journal article" date="2006" name="Int. J. Syst. Evol. Microbiol.">
        <title>Myroides pelagicus sp. nov., isolated from seawater in Thailand.</title>
        <authorList>
            <person name="Yoon J."/>
            <person name="Maneerat S."/>
            <person name="Kawai F."/>
            <person name="Yokota A."/>
        </authorList>
    </citation>
    <scope>NUCLEOTIDE SEQUENCE [LARGE SCALE GENOMIC DNA]</scope>
    <source>
        <strain evidence="2 3">SM1T</strain>
    </source>
</reference>
<proteinExistence type="predicted"/>
<evidence type="ECO:0000256" key="1">
    <source>
        <dbReference type="SAM" id="SignalP"/>
    </source>
</evidence>
<name>A0A7K1GQ19_9FLAO</name>
<evidence type="ECO:0000313" key="3">
    <source>
        <dbReference type="Proteomes" id="UP000488936"/>
    </source>
</evidence>
<dbReference type="OrthoDB" id="1065544at2"/>
<evidence type="ECO:0000313" key="2">
    <source>
        <dbReference type="EMBL" id="MTH30830.1"/>
    </source>
</evidence>
<gene>
    <name evidence="2" type="ORF">GJV77_13150</name>
</gene>
<feature type="signal peptide" evidence="1">
    <location>
        <begin position="1"/>
        <end position="22"/>
    </location>
</feature>
<keyword evidence="1" id="KW-0732">Signal</keyword>
<comment type="caution">
    <text evidence="2">The sequence shown here is derived from an EMBL/GenBank/DDBJ whole genome shotgun (WGS) entry which is preliminary data.</text>
</comment>
<dbReference type="RefSeq" id="WP_155036802.1">
    <property type="nucleotide sequence ID" value="NZ_JBHTIG010000013.1"/>
</dbReference>
<accession>A0A7K1GQ19</accession>
<dbReference type="EMBL" id="WMJY01000043">
    <property type="protein sequence ID" value="MTH30830.1"/>
    <property type="molecule type" value="Genomic_DNA"/>
</dbReference>
<dbReference type="PROSITE" id="PS51257">
    <property type="entry name" value="PROKAR_LIPOPROTEIN"/>
    <property type="match status" value="1"/>
</dbReference>
<evidence type="ECO:0008006" key="4">
    <source>
        <dbReference type="Google" id="ProtNLM"/>
    </source>
</evidence>